<dbReference type="InterPro" id="IPR013823">
    <property type="entry name" value="Ribosomal_bL12_C"/>
</dbReference>
<dbReference type="GO" id="GO:0005739">
    <property type="term" value="C:mitochondrion"/>
    <property type="evidence" value="ECO:0007669"/>
    <property type="project" value="TreeGrafter"/>
</dbReference>
<reference evidence="6 7" key="1">
    <citation type="journal article" date="2019" name="Nat. Plants">
        <title>Genome sequencing of Musa balbisiana reveals subgenome evolution and function divergence in polyploid bananas.</title>
        <authorList>
            <person name="Yao X."/>
        </authorList>
    </citation>
    <scope>NUCLEOTIDE SEQUENCE [LARGE SCALE GENOMIC DNA]</scope>
    <source>
        <strain evidence="7">cv. DH-PKW</strain>
        <tissue evidence="6">Leaves</tissue>
    </source>
</reference>
<keyword evidence="3" id="KW-0687">Ribonucleoprotein</keyword>
<evidence type="ECO:0000259" key="5">
    <source>
        <dbReference type="Pfam" id="PF00542"/>
    </source>
</evidence>
<protein>
    <recommendedName>
        <fullName evidence="5">Large ribosomal subunit protein bL12 C-terminal domain-containing protein</fullName>
    </recommendedName>
</protein>
<organism evidence="6 7">
    <name type="scientific">Musa balbisiana</name>
    <name type="common">Banana</name>
    <dbReference type="NCBI Taxonomy" id="52838"/>
    <lineage>
        <taxon>Eukaryota</taxon>
        <taxon>Viridiplantae</taxon>
        <taxon>Streptophyta</taxon>
        <taxon>Embryophyta</taxon>
        <taxon>Tracheophyta</taxon>
        <taxon>Spermatophyta</taxon>
        <taxon>Magnoliopsida</taxon>
        <taxon>Liliopsida</taxon>
        <taxon>Zingiberales</taxon>
        <taxon>Musaceae</taxon>
        <taxon>Musa</taxon>
    </lineage>
</organism>
<comment type="caution">
    <text evidence="6">The sequence shown here is derived from an EMBL/GenBank/DDBJ whole genome shotgun (WGS) entry which is preliminary data.</text>
</comment>
<sequence>MSFLLRSGGRHRLLLSSSSSGAIGCLRRFSPAGAAAKDESDDLEPIDPRKLPADYDSATFDPAAPRRSPPTERVWRLVDEIATLSVADVAELSCILRQKMGMEEPPAIGIANAGAGGAGASAAGAAAAGKEEAKKQEKTVFELRLDSYEAASKIKVIKEIRGFTDLGLKEAKDLVEKAPTVIKKGLSKEEAEQIIEKMKAVGAKVVME</sequence>
<keyword evidence="7" id="KW-1185">Reference proteome</keyword>
<dbReference type="GO" id="GO:0005840">
    <property type="term" value="C:ribosome"/>
    <property type="evidence" value="ECO:0007669"/>
    <property type="project" value="UniProtKB-KW"/>
</dbReference>
<proteinExistence type="inferred from homology"/>
<evidence type="ECO:0000313" key="7">
    <source>
        <dbReference type="Proteomes" id="UP000317650"/>
    </source>
</evidence>
<evidence type="ECO:0000256" key="1">
    <source>
        <dbReference type="ARBA" id="ARBA00007197"/>
    </source>
</evidence>
<dbReference type="Gene3D" id="3.30.1390.10">
    <property type="match status" value="1"/>
</dbReference>
<evidence type="ECO:0000256" key="4">
    <source>
        <dbReference type="SAM" id="MobiDB-lite"/>
    </source>
</evidence>
<dbReference type="STRING" id="52838.A0A4S8IHB8"/>
<comment type="similarity">
    <text evidence="1">Belongs to the bacterial ribosomal protein bL12 family.</text>
</comment>
<feature type="region of interest" description="Disordered" evidence="4">
    <location>
        <begin position="33"/>
        <end position="71"/>
    </location>
</feature>
<accession>A0A4S8IHB8</accession>
<evidence type="ECO:0000256" key="3">
    <source>
        <dbReference type="ARBA" id="ARBA00023274"/>
    </source>
</evidence>
<dbReference type="GO" id="GO:0003735">
    <property type="term" value="F:structural constituent of ribosome"/>
    <property type="evidence" value="ECO:0007669"/>
    <property type="project" value="InterPro"/>
</dbReference>
<dbReference type="PANTHER" id="PTHR45987:SF1">
    <property type="entry name" value="50S RIBOSOMAL PROTEIN L7_L12-RELATED"/>
    <property type="match status" value="1"/>
</dbReference>
<dbReference type="PROSITE" id="PS51257">
    <property type="entry name" value="PROKAR_LIPOPROTEIN"/>
    <property type="match status" value="1"/>
</dbReference>
<dbReference type="AlphaFoldDB" id="A0A4S8IHB8"/>
<dbReference type="SUPFAM" id="SSF54736">
    <property type="entry name" value="ClpS-like"/>
    <property type="match status" value="1"/>
</dbReference>
<feature type="domain" description="Large ribosomal subunit protein bL12 C-terminal" evidence="5">
    <location>
        <begin position="141"/>
        <end position="207"/>
    </location>
</feature>
<name>A0A4S8IHB8_MUSBA</name>
<dbReference type="Pfam" id="PF00542">
    <property type="entry name" value="Ribosomal_L12"/>
    <property type="match status" value="1"/>
</dbReference>
<keyword evidence="2" id="KW-0689">Ribosomal protein</keyword>
<dbReference type="HAMAP" id="MF_00368">
    <property type="entry name" value="Ribosomal_bL12"/>
    <property type="match status" value="1"/>
</dbReference>
<dbReference type="CDD" id="cd00387">
    <property type="entry name" value="Ribosomal_L7_L12"/>
    <property type="match status" value="1"/>
</dbReference>
<gene>
    <name evidence="6" type="ORF">C4D60_Mb09t18110</name>
</gene>
<dbReference type="PANTHER" id="PTHR45987">
    <property type="entry name" value="39S RIBOSOMAL PROTEIN L12"/>
    <property type="match status" value="1"/>
</dbReference>
<dbReference type="Proteomes" id="UP000317650">
    <property type="component" value="Chromosome 9"/>
</dbReference>
<evidence type="ECO:0000313" key="6">
    <source>
        <dbReference type="EMBL" id="THU47675.1"/>
    </source>
</evidence>
<evidence type="ECO:0000256" key="2">
    <source>
        <dbReference type="ARBA" id="ARBA00022980"/>
    </source>
</evidence>
<dbReference type="EMBL" id="PYDT01000010">
    <property type="protein sequence ID" value="THU47675.1"/>
    <property type="molecule type" value="Genomic_DNA"/>
</dbReference>
<dbReference type="GO" id="GO:1990904">
    <property type="term" value="C:ribonucleoprotein complex"/>
    <property type="evidence" value="ECO:0007669"/>
    <property type="project" value="UniProtKB-KW"/>
</dbReference>
<dbReference type="FunFam" id="3.30.1390.10:FF:000001">
    <property type="entry name" value="50S ribosomal protein L7/L12"/>
    <property type="match status" value="1"/>
</dbReference>
<dbReference type="InterPro" id="IPR000206">
    <property type="entry name" value="Ribosomal_bL12"/>
</dbReference>
<dbReference type="InterPro" id="IPR014719">
    <property type="entry name" value="Ribosomal_bL12_C/ClpS-like"/>
</dbReference>
<dbReference type="GO" id="GO:0006412">
    <property type="term" value="P:translation"/>
    <property type="evidence" value="ECO:0007669"/>
    <property type="project" value="InterPro"/>
</dbReference>
<dbReference type="GO" id="GO:0003729">
    <property type="term" value="F:mRNA binding"/>
    <property type="evidence" value="ECO:0007669"/>
    <property type="project" value="TreeGrafter"/>
</dbReference>